<feature type="compositionally biased region" description="Polar residues" evidence="4">
    <location>
        <begin position="908"/>
        <end position="917"/>
    </location>
</feature>
<evidence type="ECO:0000256" key="4">
    <source>
        <dbReference type="SAM" id="MobiDB-lite"/>
    </source>
</evidence>
<dbReference type="GO" id="GO:0003730">
    <property type="term" value="F:mRNA 3'-UTR binding"/>
    <property type="evidence" value="ECO:0007669"/>
    <property type="project" value="TreeGrafter"/>
</dbReference>
<evidence type="ECO:0000256" key="1">
    <source>
        <dbReference type="ARBA" id="ARBA00022737"/>
    </source>
</evidence>
<feature type="domain" description="PUM-HD" evidence="5">
    <location>
        <begin position="469"/>
        <end position="825"/>
    </location>
</feature>
<feature type="compositionally biased region" description="Polar residues" evidence="4">
    <location>
        <begin position="142"/>
        <end position="158"/>
    </location>
</feature>
<dbReference type="PANTHER" id="PTHR12537:SF12">
    <property type="entry name" value="MATERNAL PROTEIN PUMILIO"/>
    <property type="match status" value="1"/>
</dbReference>
<feature type="repeat" description="Pumilio" evidence="3">
    <location>
        <begin position="705"/>
        <end position="740"/>
    </location>
</feature>
<proteinExistence type="predicted"/>
<feature type="compositionally biased region" description="Polar residues" evidence="4">
    <location>
        <begin position="203"/>
        <end position="216"/>
    </location>
</feature>
<feature type="compositionally biased region" description="Polar residues" evidence="4">
    <location>
        <begin position="33"/>
        <end position="53"/>
    </location>
</feature>
<feature type="non-terminal residue" evidence="6">
    <location>
        <position position="1"/>
    </location>
</feature>
<feature type="compositionally biased region" description="Low complexity" evidence="4">
    <location>
        <begin position="849"/>
        <end position="879"/>
    </location>
</feature>
<evidence type="ECO:0000256" key="2">
    <source>
        <dbReference type="ARBA" id="ARBA00024893"/>
    </source>
</evidence>
<dbReference type="HOGENOM" id="CLU_004017_4_0_1"/>
<dbReference type="InterPro" id="IPR016024">
    <property type="entry name" value="ARM-type_fold"/>
</dbReference>
<dbReference type="InterPro" id="IPR011989">
    <property type="entry name" value="ARM-like"/>
</dbReference>
<feature type="compositionally biased region" description="Polar residues" evidence="4">
    <location>
        <begin position="833"/>
        <end position="844"/>
    </location>
</feature>
<keyword evidence="1" id="KW-0677">Repeat</keyword>
<feature type="compositionally biased region" description="Low complexity" evidence="4">
    <location>
        <begin position="296"/>
        <end position="309"/>
    </location>
</feature>
<dbReference type="InterPro" id="IPR033133">
    <property type="entry name" value="PUM-HD"/>
</dbReference>
<dbReference type="InterPro" id="IPR001313">
    <property type="entry name" value="Pumilio_RNA-bd_rpt"/>
</dbReference>
<feature type="region of interest" description="Disordered" evidence="4">
    <location>
        <begin position="290"/>
        <end position="390"/>
    </location>
</feature>
<dbReference type="PROSITE" id="PS50303">
    <property type="entry name" value="PUM_HD"/>
    <property type="match status" value="1"/>
</dbReference>
<evidence type="ECO:0000313" key="6">
    <source>
        <dbReference type="EMBL" id="KEY70278.1"/>
    </source>
</evidence>
<dbReference type="Gene3D" id="1.25.10.10">
    <property type="entry name" value="Leucine-rich Repeat Variant"/>
    <property type="match status" value="1"/>
</dbReference>
<dbReference type="OrthoDB" id="668540at2759"/>
<feature type="repeat" description="Pumilio" evidence="3">
    <location>
        <begin position="561"/>
        <end position="596"/>
    </location>
</feature>
<accession>A0A084AY99</accession>
<dbReference type="CDD" id="cd07920">
    <property type="entry name" value="Pumilio"/>
    <property type="match status" value="1"/>
</dbReference>
<name>A0A084AY99_STACB</name>
<dbReference type="SMART" id="SM00025">
    <property type="entry name" value="Pumilio"/>
    <property type="match status" value="8"/>
</dbReference>
<dbReference type="GO" id="GO:0005737">
    <property type="term" value="C:cytoplasm"/>
    <property type="evidence" value="ECO:0007669"/>
    <property type="project" value="TreeGrafter"/>
</dbReference>
<dbReference type="Pfam" id="PF00806">
    <property type="entry name" value="PUF"/>
    <property type="match status" value="8"/>
</dbReference>
<keyword evidence="7" id="KW-1185">Reference proteome</keyword>
<dbReference type="PROSITE" id="PS50302">
    <property type="entry name" value="PUM"/>
    <property type="match status" value="7"/>
</dbReference>
<dbReference type="PANTHER" id="PTHR12537">
    <property type="entry name" value="RNA BINDING PROTEIN PUMILIO-RELATED"/>
    <property type="match status" value="1"/>
</dbReference>
<protein>
    <recommendedName>
        <fullName evidence="5">PUM-HD domain-containing protein</fullName>
    </recommendedName>
</protein>
<feature type="compositionally biased region" description="Polar residues" evidence="4">
    <location>
        <begin position="335"/>
        <end position="345"/>
    </location>
</feature>
<feature type="compositionally biased region" description="Polar residues" evidence="4">
    <location>
        <begin position="243"/>
        <end position="264"/>
    </location>
</feature>
<dbReference type="GO" id="GO:0000288">
    <property type="term" value="P:nuclear-transcribed mRNA catabolic process, deadenylation-dependent decay"/>
    <property type="evidence" value="ECO:0007669"/>
    <property type="project" value="TreeGrafter"/>
</dbReference>
<feature type="region of interest" description="Disordered" evidence="4">
    <location>
        <begin position="33"/>
        <end position="170"/>
    </location>
</feature>
<gene>
    <name evidence="6" type="ORF">S7711_04386</name>
</gene>
<feature type="repeat" description="Pumilio" evidence="3">
    <location>
        <begin position="669"/>
        <end position="704"/>
    </location>
</feature>
<dbReference type="SUPFAM" id="SSF48371">
    <property type="entry name" value="ARM repeat"/>
    <property type="match status" value="1"/>
</dbReference>
<dbReference type="InterPro" id="IPR033712">
    <property type="entry name" value="Pumilio_RNA-bd"/>
</dbReference>
<feature type="repeat" description="Pumilio" evidence="3">
    <location>
        <begin position="633"/>
        <end position="668"/>
    </location>
</feature>
<evidence type="ECO:0000259" key="5">
    <source>
        <dbReference type="PROSITE" id="PS50303"/>
    </source>
</evidence>
<evidence type="ECO:0000313" key="7">
    <source>
        <dbReference type="Proteomes" id="UP000028045"/>
    </source>
</evidence>
<comment type="function">
    <text evidence="2">RNA-binding nucleolar protein required for pre-rRNA processing. Involved in production of 18S rRNA and assembly of small ribosomal subunit.</text>
</comment>
<feature type="repeat" description="Pumilio" evidence="3">
    <location>
        <begin position="597"/>
        <end position="632"/>
    </location>
</feature>
<evidence type="ECO:0000256" key="3">
    <source>
        <dbReference type="PROSITE-ProRule" id="PRU00317"/>
    </source>
</evidence>
<feature type="region of interest" description="Disordered" evidence="4">
    <location>
        <begin position="195"/>
        <end position="264"/>
    </location>
</feature>
<organism evidence="6 7">
    <name type="scientific">Stachybotrys chartarum (strain CBS 109288 / IBT 7711)</name>
    <name type="common">Toxic black mold</name>
    <name type="synonym">Stilbospora chartarum</name>
    <dbReference type="NCBI Taxonomy" id="1280523"/>
    <lineage>
        <taxon>Eukaryota</taxon>
        <taxon>Fungi</taxon>
        <taxon>Dikarya</taxon>
        <taxon>Ascomycota</taxon>
        <taxon>Pezizomycotina</taxon>
        <taxon>Sordariomycetes</taxon>
        <taxon>Hypocreomycetidae</taxon>
        <taxon>Hypocreales</taxon>
        <taxon>Stachybotryaceae</taxon>
        <taxon>Stachybotrys</taxon>
    </lineage>
</organism>
<feature type="compositionally biased region" description="Polar residues" evidence="4">
    <location>
        <begin position="59"/>
        <end position="69"/>
    </location>
</feature>
<feature type="repeat" description="Pumilio" evidence="3">
    <location>
        <begin position="525"/>
        <end position="560"/>
    </location>
</feature>
<feature type="repeat" description="Pumilio" evidence="3">
    <location>
        <begin position="489"/>
        <end position="524"/>
    </location>
</feature>
<feature type="region of interest" description="Disordered" evidence="4">
    <location>
        <begin position="825"/>
        <end position="917"/>
    </location>
</feature>
<reference evidence="6 7" key="1">
    <citation type="journal article" date="2014" name="BMC Genomics">
        <title>Comparative genome sequencing reveals chemotype-specific gene clusters in the toxigenic black mold Stachybotrys.</title>
        <authorList>
            <person name="Semeiks J."/>
            <person name="Borek D."/>
            <person name="Otwinowski Z."/>
            <person name="Grishin N.V."/>
        </authorList>
    </citation>
    <scope>NUCLEOTIDE SEQUENCE [LARGE SCALE GENOMIC DNA]</scope>
    <source>
        <strain evidence="7">CBS 109288 / IBT 7711</strain>
    </source>
</reference>
<sequence length="917" mass="100394">RILPFQSLFYRICSDTIADIFILSPQARSRAFRNTNMPSSTENPQQPTSNGFTGAQLYSGPSNIWSNYSHTRDRSTASISQGPTYALSGARRPPPHVLTRGPDFNENKNASGSGALAANSEAVGWGSKTNSNPWNSGAAENPSRSISESPSKARNGTMLNGAGLFDGSHAPIGAKKTAYVTPGFAEETNGFVTSFAPQKRGSQESTYNSALSSFSPESREPALPPSRQSQGSPGYTDLLRGHASNTSVPQRHTHRQSASFSVQSANQQAFNMNQQVTGELAHNLRQLGLNSNNTHASSSFNPASPAFQSNPSSQSWTVPNPPRMDPSLDLMLDPSSATQPGSLNRASAGVPLNSDYRVETNGTRGYAPASDAWSHRSSPRGPRPAEPDRRMPAQQLPAFYPPSIYGNQFAFATMNPAQFTQDMLAQYNQTLRHSFVSPYGLQTLPSGYPLAAATPGHRSSRDRHAGSTMQSGLLEEFTMGKSKRWELKDIYGHILEFCGDQSGSRLIQTKLETANSDEKDQVFRELEPNALPLMKDVFGNYVIQKLFEHGNQTQKRILADKMKGKFVALSMGMYPCRVVQKALEHILVDQQAELIRELEFEILRVMKCTHGNHVVQKIIQVVPREYIDFILNAIRGQVTVLSTHQFACRVIQRILENGTEKDKADIMAELHPSMQMLITHEYGNYVTQHVIQNGKPEDRARIIRLVMSQLLTFSNHKFASNVVEKCIERASTEQRAEIRRQLTTAGSDGTTPLQQMIKDQFGNYVIRKLLDVLMARVELTPVTEKLLGQLQGEERRLLVEDIKPQLFALRRSGSSRQIQALEKLLDDSPEDNAMNSAANSTSVATGDVNPTTPSSSATTNVNSTLTTESNSPQSSSPSSTHASAVAIDGDASKGGAAKESSEFLLNGSHPNVQNGRA</sequence>
<dbReference type="EMBL" id="KL648456">
    <property type="protein sequence ID" value="KEY70278.1"/>
    <property type="molecule type" value="Genomic_DNA"/>
</dbReference>
<dbReference type="AlphaFoldDB" id="A0A084AY99"/>
<dbReference type="Proteomes" id="UP000028045">
    <property type="component" value="Unassembled WGS sequence"/>
</dbReference>
<feature type="compositionally biased region" description="Low complexity" evidence="4">
    <location>
        <begin position="107"/>
        <end position="122"/>
    </location>
</feature>